<reference evidence="6" key="1">
    <citation type="submission" date="2022-10" db="EMBL/GenBank/DDBJ databases">
        <title>The WGS of Solirubrobacter sp. CPCC 204708.</title>
        <authorList>
            <person name="Jiang Z."/>
        </authorList>
    </citation>
    <scope>NUCLEOTIDE SEQUENCE</scope>
    <source>
        <strain evidence="6">CPCC 204708</strain>
    </source>
</reference>
<accession>A0ABT4RVD8</accession>
<gene>
    <name evidence="6" type="ORF">OJ962_33765</name>
</gene>
<keyword evidence="7" id="KW-1185">Reference proteome</keyword>
<feature type="domain" description="CopC" evidence="5">
    <location>
        <begin position="26"/>
        <end position="118"/>
    </location>
</feature>
<dbReference type="Gene3D" id="2.60.40.1220">
    <property type="match status" value="1"/>
</dbReference>
<evidence type="ECO:0000256" key="3">
    <source>
        <dbReference type="SAM" id="MobiDB-lite"/>
    </source>
</evidence>
<dbReference type="Proteomes" id="UP001147700">
    <property type="component" value="Unassembled WGS sequence"/>
</dbReference>
<protein>
    <submittedName>
        <fullName evidence="6">Copper resistance protein CopC</fullName>
    </submittedName>
</protein>
<dbReference type="InterPro" id="IPR007348">
    <property type="entry name" value="CopC_dom"/>
</dbReference>
<dbReference type="RefSeq" id="WP_202956534.1">
    <property type="nucleotide sequence ID" value="NZ_JAPCID010000096.1"/>
</dbReference>
<comment type="caution">
    <text evidence="6">The sequence shown here is derived from an EMBL/GenBank/DDBJ whole genome shotgun (WGS) entry which is preliminary data.</text>
</comment>
<dbReference type="InterPro" id="IPR014755">
    <property type="entry name" value="Cu-Rt/internalin_Ig-like"/>
</dbReference>
<evidence type="ECO:0000259" key="5">
    <source>
        <dbReference type="Pfam" id="PF04234"/>
    </source>
</evidence>
<dbReference type="EMBL" id="JAPCID010000096">
    <property type="protein sequence ID" value="MDA0142501.1"/>
    <property type="molecule type" value="Genomic_DNA"/>
</dbReference>
<evidence type="ECO:0000256" key="1">
    <source>
        <dbReference type="ARBA" id="ARBA00022729"/>
    </source>
</evidence>
<feature type="compositionally biased region" description="Gly residues" evidence="3">
    <location>
        <begin position="64"/>
        <end position="73"/>
    </location>
</feature>
<evidence type="ECO:0000256" key="4">
    <source>
        <dbReference type="SAM" id="SignalP"/>
    </source>
</evidence>
<evidence type="ECO:0000256" key="2">
    <source>
        <dbReference type="ARBA" id="ARBA00023008"/>
    </source>
</evidence>
<proteinExistence type="predicted"/>
<feature type="chain" id="PRO_5045721764" evidence="4">
    <location>
        <begin position="26"/>
        <end position="120"/>
    </location>
</feature>
<organism evidence="6 7">
    <name type="scientific">Solirubrobacter deserti</name>
    <dbReference type="NCBI Taxonomy" id="2282478"/>
    <lineage>
        <taxon>Bacteria</taxon>
        <taxon>Bacillati</taxon>
        <taxon>Actinomycetota</taxon>
        <taxon>Thermoleophilia</taxon>
        <taxon>Solirubrobacterales</taxon>
        <taxon>Solirubrobacteraceae</taxon>
        <taxon>Solirubrobacter</taxon>
    </lineage>
</organism>
<keyword evidence="1 4" id="KW-0732">Signal</keyword>
<dbReference type="SUPFAM" id="SSF81296">
    <property type="entry name" value="E set domains"/>
    <property type="match status" value="1"/>
</dbReference>
<evidence type="ECO:0000313" key="7">
    <source>
        <dbReference type="Proteomes" id="UP001147700"/>
    </source>
</evidence>
<evidence type="ECO:0000313" key="6">
    <source>
        <dbReference type="EMBL" id="MDA0142501.1"/>
    </source>
</evidence>
<dbReference type="InterPro" id="IPR014756">
    <property type="entry name" value="Ig_E-set"/>
</dbReference>
<name>A0ABT4RVD8_9ACTN</name>
<keyword evidence="2" id="KW-0186">Copper</keyword>
<sequence length="120" mass="12532">MRKKVTTALAATAAVSAIATATAFAHTEVKSTYPGKNKTASTRIGTVSVTFTGQIRSGTITVTGPGGTVSSGKGGRDPRDVRKLRVPLKSSKRAGTYTAKWTMKAADGHTQTGSFKFKLK</sequence>
<feature type="region of interest" description="Disordered" evidence="3">
    <location>
        <begin position="60"/>
        <end position="80"/>
    </location>
</feature>
<feature type="signal peptide" evidence="4">
    <location>
        <begin position="1"/>
        <end position="25"/>
    </location>
</feature>
<dbReference type="Pfam" id="PF04234">
    <property type="entry name" value="CopC"/>
    <property type="match status" value="1"/>
</dbReference>